<keyword evidence="5 8" id="KW-1133">Transmembrane helix</keyword>
<keyword evidence="4" id="KW-0256">Endoplasmic reticulum</keyword>
<evidence type="ECO:0000256" key="2">
    <source>
        <dbReference type="ARBA" id="ARBA00022692"/>
    </source>
</evidence>
<keyword evidence="2 8" id="KW-0812">Transmembrane</keyword>
<name>A0AAD6IR28_DREDA</name>
<keyword evidence="3" id="KW-0732">Signal</keyword>
<organism evidence="10 11">
    <name type="scientific">Drechslerella dactyloides</name>
    <name type="common">Nematode-trapping fungus</name>
    <name type="synonym">Arthrobotrys dactyloides</name>
    <dbReference type="NCBI Taxonomy" id="74499"/>
    <lineage>
        <taxon>Eukaryota</taxon>
        <taxon>Fungi</taxon>
        <taxon>Dikarya</taxon>
        <taxon>Ascomycota</taxon>
        <taxon>Pezizomycotina</taxon>
        <taxon>Orbiliomycetes</taxon>
        <taxon>Orbiliales</taxon>
        <taxon>Orbiliaceae</taxon>
        <taxon>Drechslerella</taxon>
    </lineage>
</organism>
<dbReference type="InterPro" id="IPR056790">
    <property type="entry name" value="Ribophorin_II_C"/>
</dbReference>
<evidence type="ECO:0000256" key="6">
    <source>
        <dbReference type="ARBA" id="ARBA00023136"/>
    </source>
</evidence>
<sequence length="335" mass="36015">MQAGAESGSWRRAQEHVTSNDTLELPPRRRHLFTLADIAETLTPFPRSSLLSGSKLLAAGLLLCQWAAAAPPSWTFADATLQISQKGGEAAPKQSFTPKSPIAGVQTLKPSDSLKILLTAKEGNKPMRPHQLFLLLKDPETGLESFFAFDAKESGKARLDITQKDIPTALLTAPSLTMTIAIASFGKSSPLSAEIATISPVLDQTAKKALPEPPLKYGKRPEIHHIFRGEPRSPPKIISIVFLGGVVACLPALFIAWFTLSANVSHLPKSLAASPIAHPLFFASLIALEGVFFAYYTSINIFQALAAAAIISPVALISGSRALREVRARRLNGER</sequence>
<dbReference type="PANTHER" id="PTHR12640">
    <property type="entry name" value="RIBOPHORIN II"/>
    <property type="match status" value="1"/>
</dbReference>
<dbReference type="InterPro" id="IPR008814">
    <property type="entry name" value="Swp1"/>
</dbReference>
<keyword evidence="11" id="KW-1185">Reference proteome</keyword>
<keyword evidence="6 8" id="KW-0472">Membrane</keyword>
<evidence type="ECO:0000259" key="9">
    <source>
        <dbReference type="Pfam" id="PF25147"/>
    </source>
</evidence>
<evidence type="ECO:0000256" key="5">
    <source>
        <dbReference type="ARBA" id="ARBA00022989"/>
    </source>
</evidence>
<feature type="transmembrane region" description="Helical" evidence="8">
    <location>
        <begin position="272"/>
        <end position="295"/>
    </location>
</feature>
<reference evidence="10" key="1">
    <citation type="submission" date="2023-01" db="EMBL/GenBank/DDBJ databases">
        <title>The chitinases involved in constricting ring structure development in the nematode-trapping fungus Drechslerella dactyloides.</title>
        <authorList>
            <person name="Wang R."/>
            <person name="Zhang L."/>
            <person name="Tang P."/>
            <person name="Li S."/>
            <person name="Liang L."/>
        </authorList>
    </citation>
    <scope>NUCLEOTIDE SEQUENCE</scope>
    <source>
        <strain evidence="10">YMF1.00031</strain>
    </source>
</reference>
<comment type="caution">
    <text evidence="10">The sequence shown here is derived from an EMBL/GenBank/DDBJ whole genome shotgun (WGS) entry which is preliminary data.</text>
</comment>
<dbReference type="GO" id="GO:0008250">
    <property type="term" value="C:oligosaccharyltransferase complex"/>
    <property type="evidence" value="ECO:0007669"/>
    <property type="project" value="InterPro"/>
</dbReference>
<dbReference type="GO" id="GO:0006487">
    <property type="term" value="P:protein N-linked glycosylation"/>
    <property type="evidence" value="ECO:0007669"/>
    <property type="project" value="TreeGrafter"/>
</dbReference>
<feature type="domain" description="Ribophorin II C-terminal" evidence="9">
    <location>
        <begin position="227"/>
        <end position="330"/>
    </location>
</feature>
<dbReference type="Proteomes" id="UP001221413">
    <property type="component" value="Unassembled WGS sequence"/>
</dbReference>
<accession>A0AAD6IR28</accession>
<evidence type="ECO:0000313" key="10">
    <source>
        <dbReference type="EMBL" id="KAJ6256836.1"/>
    </source>
</evidence>
<evidence type="ECO:0000256" key="1">
    <source>
        <dbReference type="ARBA" id="ARBA00004477"/>
    </source>
</evidence>
<protein>
    <recommendedName>
        <fullName evidence="9">Ribophorin II C-terminal domain-containing protein</fullName>
    </recommendedName>
</protein>
<evidence type="ECO:0000313" key="11">
    <source>
        <dbReference type="Proteomes" id="UP001221413"/>
    </source>
</evidence>
<feature type="region of interest" description="Disordered" evidence="7">
    <location>
        <begin position="1"/>
        <end position="23"/>
    </location>
</feature>
<evidence type="ECO:0000256" key="4">
    <source>
        <dbReference type="ARBA" id="ARBA00022824"/>
    </source>
</evidence>
<dbReference type="PANTHER" id="PTHR12640:SF0">
    <property type="entry name" value="DOLICHYL-DIPHOSPHOOLIGOSACCHARIDE--PROTEIN GLYCOSYLTRANSFERASE SUBUNIT 2"/>
    <property type="match status" value="1"/>
</dbReference>
<proteinExistence type="predicted"/>
<feature type="transmembrane region" description="Helical" evidence="8">
    <location>
        <begin position="237"/>
        <end position="260"/>
    </location>
</feature>
<evidence type="ECO:0000256" key="8">
    <source>
        <dbReference type="SAM" id="Phobius"/>
    </source>
</evidence>
<dbReference type="Pfam" id="PF25147">
    <property type="entry name" value="Ribophorin_II_C"/>
    <property type="match status" value="1"/>
</dbReference>
<dbReference type="EMBL" id="JAQGDS010000012">
    <property type="protein sequence ID" value="KAJ6256836.1"/>
    <property type="molecule type" value="Genomic_DNA"/>
</dbReference>
<comment type="subcellular location">
    <subcellularLocation>
        <location evidence="1">Endoplasmic reticulum membrane</location>
        <topology evidence="1">Multi-pass membrane protein</topology>
    </subcellularLocation>
</comment>
<evidence type="ECO:0000256" key="3">
    <source>
        <dbReference type="ARBA" id="ARBA00022729"/>
    </source>
</evidence>
<evidence type="ECO:0000256" key="7">
    <source>
        <dbReference type="SAM" id="MobiDB-lite"/>
    </source>
</evidence>
<dbReference type="AlphaFoldDB" id="A0AAD6IR28"/>
<gene>
    <name evidence="10" type="ORF">Dda_8705</name>
</gene>